<name>A0A1I0MIA3_9EURY</name>
<feature type="transmembrane region" description="Helical" evidence="2">
    <location>
        <begin position="20"/>
        <end position="44"/>
    </location>
</feature>
<gene>
    <name evidence="3" type="ORF">SAMN05216285_0975</name>
</gene>
<keyword evidence="4" id="KW-1185">Reference proteome</keyword>
<feature type="transmembrane region" description="Helical" evidence="2">
    <location>
        <begin position="106"/>
        <end position="126"/>
    </location>
</feature>
<dbReference type="RefSeq" id="WP_049990848.1">
    <property type="nucleotide sequence ID" value="NZ_JROF01000020.1"/>
</dbReference>
<dbReference type="Proteomes" id="UP000183275">
    <property type="component" value="Unassembled WGS sequence"/>
</dbReference>
<feature type="compositionally biased region" description="Polar residues" evidence="1">
    <location>
        <begin position="343"/>
        <end position="356"/>
    </location>
</feature>
<dbReference type="AlphaFoldDB" id="A0A1I0MIA3"/>
<protein>
    <submittedName>
        <fullName evidence="3">Undecaprenyl pyrophosphate phosphatase UppP</fullName>
    </submittedName>
</protein>
<evidence type="ECO:0000256" key="2">
    <source>
        <dbReference type="SAM" id="Phobius"/>
    </source>
</evidence>
<organism evidence="3 4">
    <name type="scientific">Natrinema salifodinae</name>
    <dbReference type="NCBI Taxonomy" id="1202768"/>
    <lineage>
        <taxon>Archaea</taxon>
        <taxon>Methanobacteriati</taxon>
        <taxon>Methanobacteriota</taxon>
        <taxon>Stenosarchaea group</taxon>
        <taxon>Halobacteria</taxon>
        <taxon>Halobacteriales</taxon>
        <taxon>Natrialbaceae</taxon>
        <taxon>Natrinema</taxon>
    </lineage>
</organism>
<feature type="transmembrane region" description="Helical" evidence="2">
    <location>
        <begin position="64"/>
        <end position="85"/>
    </location>
</feature>
<evidence type="ECO:0000313" key="4">
    <source>
        <dbReference type="Proteomes" id="UP000183275"/>
    </source>
</evidence>
<feature type="region of interest" description="Disordered" evidence="1">
    <location>
        <begin position="343"/>
        <end position="396"/>
    </location>
</feature>
<feature type="transmembrane region" description="Helical" evidence="2">
    <location>
        <begin position="132"/>
        <end position="151"/>
    </location>
</feature>
<keyword evidence="2" id="KW-1133">Transmembrane helix</keyword>
<keyword evidence="2" id="KW-0812">Transmembrane</keyword>
<accession>A0A1I0MIA3</accession>
<proteinExistence type="predicted"/>
<keyword evidence="2" id="KW-0472">Membrane</keyword>
<dbReference type="EMBL" id="FOIS01000001">
    <property type="protein sequence ID" value="SEV87774.1"/>
    <property type="molecule type" value="Genomic_DNA"/>
</dbReference>
<evidence type="ECO:0000313" key="3">
    <source>
        <dbReference type="EMBL" id="SEV87774.1"/>
    </source>
</evidence>
<sequence length="396" mass="42755">MSVTNRLPTVFGEDTRKRLVPVLLVLVGAVPFALVVTALFRVVAPNVGVPSVSLPLLSRTLSPAAVVFLASFATGVLVGACYLCYRTYRDPIHERWEQYSTWAQSMLVGCLCAIVVMAALGGAALLGRVHPSAVVLGFLVSWPLSSGLLLLQDRRRFGADSSLSSVKTGYVHTKGLESRTLSVIVGFLIAVLGGLALRYVGLWYFGYFRVSATVLGSILLWIGATVLVYNRYEATTTHRTDIAIVTVSAPESRPTRELSIKNRAATSVDLSESRIRDTEFDLYRLGVDLTLRPGAVCTFEIPESFSLEPNDDSIDLPLGYSLKRGEETPTLFTKSGDIYPLQWSNDGTAQAASSEGRTAAEQDADSTAPDPDRSASSRESDVDATPRDSVANPSQN</sequence>
<feature type="transmembrane region" description="Helical" evidence="2">
    <location>
        <begin position="181"/>
        <end position="201"/>
    </location>
</feature>
<evidence type="ECO:0000256" key="1">
    <source>
        <dbReference type="SAM" id="MobiDB-lite"/>
    </source>
</evidence>
<dbReference type="STRING" id="1202768.SAMN05216285_0975"/>
<feature type="transmembrane region" description="Helical" evidence="2">
    <location>
        <begin position="207"/>
        <end position="229"/>
    </location>
</feature>
<reference evidence="4" key="1">
    <citation type="submission" date="2016-10" db="EMBL/GenBank/DDBJ databases">
        <authorList>
            <person name="Varghese N."/>
        </authorList>
    </citation>
    <scope>NUCLEOTIDE SEQUENCE [LARGE SCALE GENOMIC DNA]</scope>
    <source>
        <strain evidence="4">CGMCC 1.12284</strain>
    </source>
</reference>
<feature type="compositionally biased region" description="Basic and acidic residues" evidence="1">
    <location>
        <begin position="370"/>
        <end position="386"/>
    </location>
</feature>
<dbReference type="eggNOG" id="arCOG11484">
    <property type="taxonomic scope" value="Archaea"/>
</dbReference>